<dbReference type="OrthoDB" id="3202607at2759"/>
<comment type="caution">
    <text evidence="2">The sequence shown here is derived from an EMBL/GenBank/DDBJ whole genome shotgun (WGS) entry which is preliminary data.</text>
</comment>
<protein>
    <submittedName>
        <fullName evidence="2">Uncharacterized protein</fullName>
    </submittedName>
</protein>
<evidence type="ECO:0000313" key="2">
    <source>
        <dbReference type="EMBL" id="KAF9024779.1"/>
    </source>
</evidence>
<gene>
    <name evidence="2" type="ORF">BDP27DRAFT_1248594</name>
</gene>
<evidence type="ECO:0000313" key="3">
    <source>
        <dbReference type="Proteomes" id="UP000772434"/>
    </source>
</evidence>
<organism evidence="2 3">
    <name type="scientific">Rhodocollybia butyracea</name>
    <dbReference type="NCBI Taxonomy" id="206335"/>
    <lineage>
        <taxon>Eukaryota</taxon>
        <taxon>Fungi</taxon>
        <taxon>Dikarya</taxon>
        <taxon>Basidiomycota</taxon>
        <taxon>Agaricomycotina</taxon>
        <taxon>Agaricomycetes</taxon>
        <taxon>Agaricomycetidae</taxon>
        <taxon>Agaricales</taxon>
        <taxon>Marasmiineae</taxon>
        <taxon>Omphalotaceae</taxon>
        <taxon>Rhodocollybia</taxon>
    </lineage>
</organism>
<dbReference type="Proteomes" id="UP000772434">
    <property type="component" value="Unassembled WGS sequence"/>
</dbReference>
<name>A0A9P5TVR8_9AGAR</name>
<sequence>TPPHLDAGNAAHGWCTDTSAGEFNPDKGGHLVLWNLRLVIHFPPGSTILFPSALLTHSNIPVSPDKTRYSIVQYSAGGLFRWRCNGWCSDKTWYARASREQKEKREQEQARRWKVSLGRFTRWNNLLSGDWQGQKRTDAGLDDLSEQEGSSLPKKRVCQR</sequence>
<evidence type="ECO:0000256" key="1">
    <source>
        <dbReference type="SAM" id="MobiDB-lite"/>
    </source>
</evidence>
<reference evidence="2" key="1">
    <citation type="submission" date="2020-11" db="EMBL/GenBank/DDBJ databases">
        <authorList>
            <consortium name="DOE Joint Genome Institute"/>
            <person name="Ahrendt S."/>
            <person name="Riley R."/>
            <person name="Andreopoulos W."/>
            <person name="Labutti K."/>
            <person name="Pangilinan J."/>
            <person name="Ruiz-Duenas F.J."/>
            <person name="Barrasa J.M."/>
            <person name="Sanchez-Garcia M."/>
            <person name="Camarero S."/>
            <person name="Miyauchi S."/>
            <person name="Serrano A."/>
            <person name="Linde D."/>
            <person name="Babiker R."/>
            <person name="Drula E."/>
            <person name="Ayuso-Fernandez I."/>
            <person name="Pacheco R."/>
            <person name="Padilla G."/>
            <person name="Ferreira P."/>
            <person name="Barriuso J."/>
            <person name="Kellner H."/>
            <person name="Castanera R."/>
            <person name="Alfaro M."/>
            <person name="Ramirez L."/>
            <person name="Pisabarro A.G."/>
            <person name="Kuo A."/>
            <person name="Tritt A."/>
            <person name="Lipzen A."/>
            <person name="He G."/>
            <person name="Yan M."/>
            <person name="Ng V."/>
            <person name="Cullen D."/>
            <person name="Martin F."/>
            <person name="Rosso M.-N."/>
            <person name="Henrissat B."/>
            <person name="Hibbett D."/>
            <person name="Martinez A.T."/>
            <person name="Grigoriev I.V."/>
        </authorList>
    </citation>
    <scope>NUCLEOTIDE SEQUENCE</scope>
    <source>
        <strain evidence="2">AH 40177</strain>
    </source>
</reference>
<dbReference type="AlphaFoldDB" id="A0A9P5TVR8"/>
<keyword evidence="3" id="KW-1185">Reference proteome</keyword>
<feature type="non-terminal residue" evidence="2">
    <location>
        <position position="1"/>
    </location>
</feature>
<feature type="region of interest" description="Disordered" evidence="1">
    <location>
        <begin position="130"/>
        <end position="160"/>
    </location>
</feature>
<proteinExistence type="predicted"/>
<dbReference type="EMBL" id="JADNRY010000897">
    <property type="protein sequence ID" value="KAF9024779.1"/>
    <property type="molecule type" value="Genomic_DNA"/>
</dbReference>
<dbReference type="Gene3D" id="3.60.130.30">
    <property type="match status" value="1"/>
</dbReference>
<accession>A0A9P5TVR8</accession>